<evidence type="ECO:0000313" key="3">
    <source>
        <dbReference type="Proteomes" id="UP000014074"/>
    </source>
</evidence>
<dbReference type="OrthoDB" id="5308957at2759"/>
<keyword evidence="3" id="KW-1185">Reference proteome</keyword>
<evidence type="ECO:0000259" key="1">
    <source>
        <dbReference type="Pfam" id="PF14420"/>
    </source>
</evidence>
<dbReference type="InterPro" id="IPR025676">
    <property type="entry name" value="Clr5_dom"/>
</dbReference>
<dbReference type="GeneID" id="19328109"/>
<dbReference type="Pfam" id="PF14420">
    <property type="entry name" value="Clr5"/>
    <property type="match status" value="1"/>
</dbReference>
<dbReference type="EMBL" id="KB933286">
    <property type="protein sequence ID" value="EON97138.1"/>
    <property type="molecule type" value="Genomic_DNA"/>
</dbReference>
<dbReference type="HOGENOM" id="CLU_516986_0_0_1"/>
<sequence length="527" mass="59920">MEEVVTITKAPAVTVATTTTIATTPSPTSDAAAAAAAARRKYAAEDDWKRHRETISTLYKQKRLKDVMSFMEREHGFFATERMYKARFKEWGVGKNVTAVEVQHLMQKLEQGKTKNEVLAASDRVDVSRIQRYVKRKPAGLRKLRQQQQHQDSLHAHHPLDVLRALAQEEPKRRCPPYDPVRRIMHPRPIIMRAPEQLELPDEILRQLRTFMDGCYGPGVPANLRQLDGDFQWLIGRDELMLDFVLKFRLAHNLIDEGYTRQGFQALNLCFDRLRLFLQEGRPILLLYILSAALEASESFGRPEVLQMLFRHMTALAENTLGKSHPTSEIARRLGALDRREQAQMLKLTRRFAEGQFAGDDKSKEGSTSPGGVPPNEPAFSIYSRTLEISSIGLKTDAALDGFRAMLADLAIASCETLAFWVQMRIAIALYDLNRHQEVEDFLEKQYPAAFDLGRKAPDRVTLMLKCFIVRASLKVQDGEWAAAEKLMGEATSLADLTWGHEDVVTKKMKTKLGDLVQERLRMQPCY</sequence>
<dbReference type="RefSeq" id="XP_007918081.1">
    <property type="nucleotide sequence ID" value="XM_007919890.1"/>
</dbReference>
<evidence type="ECO:0000313" key="2">
    <source>
        <dbReference type="EMBL" id="EON97138.1"/>
    </source>
</evidence>
<reference evidence="3" key="1">
    <citation type="journal article" date="2013" name="Genome Announc.">
        <title>Draft genome sequence of the ascomycete Phaeoacremonium aleophilum strain UCR-PA7, a causal agent of the esca disease complex in grapevines.</title>
        <authorList>
            <person name="Blanco-Ulate B."/>
            <person name="Rolshausen P."/>
            <person name="Cantu D."/>
        </authorList>
    </citation>
    <scope>NUCLEOTIDE SEQUENCE [LARGE SCALE GENOMIC DNA]</scope>
    <source>
        <strain evidence="3">UCR-PA7</strain>
    </source>
</reference>
<feature type="domain" description="Clr5" evidence="1">
    <location>
        <begin position="45"/>
        <end position="95"/>
    </location>
</feature>
<dbReference type="KEGG" id="tmn:UCRPA7_7358"/>
<dbReference type="AlphaFoldDB" id="R8BCV7"/>
<dbReference type="PANTHER" id="PTHR38788">
    <property type="entry name" value="CLR5 DOMAIN-CONTAINING PROTEIN"/>
    <property type="match status" value="1"/>
</dbReference>
<dbReference type="eggNOG" id="ENOG502RZNG">
    <property type="taxonomic scope" value="Eukaryota"/>
</dbReference>
<dbReference type="PANTHER" id="PTHR38788:SF3">
    <property type="entry name" value="CLR5 DOMAIN-CONTAINING PROTEIN"/>
    <property type="match status" value="1"/>
</dbReference>
<dbReference type="Proteomes" id="UP000014074">
    <property type="component" value="Unassembled WGS sequence"/>
</dbReference>
<accession>R8BCV7</accession>
<organism evidence="2 3">
    <name type="scientific">Phaeoacremonium minimum (strain UCR-PA7)</name>
    <name type="common">Esca disease fungus</name>
    <name type="synonym">Togninia minima</name>
    <dbReference type="NCBI Taxonomy" id="1286976"/>
    <lineage>
        <taxon>Eukaryota</taxon>
        <taxon>Fungi</taxon>
        <taxon>Dikarya</taxon>
        <taxon>Ascomycota</taxon>
        <taxon>Pezizomycotina</taxon>
        <taxon>Sordariomycetes</taxon>
        <taxon>Sordariomycetidae</taxon>
        <taxon>Togniniales</taxon>
        <taxon>Togniniaceae</taxon>
        <taxon>Phaeoacremonium</taxon>
    </lineage>
</organism>
<protein>
    <recommendedName>
        <fullName evidence="1">Clr5 domain-containing protein</fullName>
    </recommendedName>
</protein>
<gene>
    <name evidence="2" type="ORF">UCRPA7_7358</name>
</gene>
<proteinExistence type="predicted"/>
<name>R8BCV7_PHAM7</name>